<name>A0A135HVK4_9HYPH</name>
<feature type="compositionally biased region" description="Basic and acidic residues" evidence="1">
    <location>
        <begin position="33"/>
        <end position="53"/>
    </location>
</feature>
<feature type="region of interest" description="Disordered" evidence="1">
    <location>
        <begin position="24"/>
        <end position="57"/>
    </location>
</feature>
<comment type="caution">
    <text evidence="2">The sequence shown here is derived from an EMBL/GenBank/DDBJ whole genome shotgun (WGS) entry which is preliminary data.</text>
</comment>
<protein>
    <submittedName>
        <fullName evidence="2">Uncharacterized protein</fullName>
    </submittedName>
</protein>
<accession>A0A135HVK4</accession>
<evidence type="ECO:0000313" key="2">
    <source>
        <dbReference type="EMBL" id="KXF77237.1"/>
    </source>
</evidence>
<proteinExistence type="predicted"/>
<dbReference type="Proteomes" id="UP000070107">
    <property type="component" value="Unassembled WGS sequence"/>
</dbReference>
<dbReference type="AlphaFoldDB" id="A0A135HVK4"/>
<sequence length="93" mass="10296">MVFTRIIIIGPAVFLFPFAGSSFPSPVQPSHSPHIDLGHRADDNRNPDGETLHHHQTPAVPNIFVRAFEKDKEAWLARTAKLAVTSRSISTIL</sequence>
<evidence type="ECO:0000313" key="3">
    <source>
        <dbReference type="Proteomes" id="UP000070107"/>
    </source>
</evidence>
<keyword evidence="3" id="KW-1185">Reference proteome</keyword>
<gene>
    <name evidence="2" type="ORF">ATN84_07480</name>
</gene>
<evidence type="ECO:0000256" key="1">
    <source>
        <dbReference type="SAM" id="MobiDB-lite"/>
    </source>
</evidence>
<dbReference type="EMBL" id="LNTU01000012">
    <property type="protein sequence ID" value="KXF77237.1"/>
    <property type="molecule type" value="Genomic_DNA"/>
</dbReference>
<reference evidence="2 3" key="1">
    <citation type="submission" date="2015-11" db="EMBL/GenBank/DDBJ databases">
        <title>Draft genome sequence of Paramesorhizobium deserti A-3-E, a strain highly resistant to diverse beta-lactam antibiotics.</title>
        <authorList>
            <person name="Lv R."/>
            <person name="Yang X."/>
            <person name="Fang N."/>
            <person name="Guo J."/>
            <person name="Luo X."/>
            <person name="Peng F."/>
            <person name="Yang R."/>
            <person name="Cui Y."/>
            <person name="Fang C."/>
            <person name="Song Y."/>
        </authorList>
    </citation>
    <scope>NUCLEOTIDE SEQUENCE [LARGE SCALE GENOMIC DNA]</scope>
    <source>
        <strain evidence="2 3">A-3-E</strain>
    </source>
</reference>
<organism evidence="2 3">
    <name type="scientific">Paramesorhizobium deserti</name>
    <dbReference type="NCBI Taxonomy" id="1494590"/>
    <lineage>
        <taxon>Bacteria</taxon>
        <taxon>Pseudomonadati</taxon>
        <taxon>Pseudomonadota</taxon>
        <taxon>Alphaproteobacteria</taxon>
        <taxon>Hyphomicrobiales</taxon>
        <taxon>Phyllobacteriaceae</taxon>
        <taxon>Paramesorhizobium</taxon>
    </lineage>
</organism>